<evidence type="ECO:0000259" key="6">
    <source>
        <dbReference type="PROSITE" id="PS50026"/>
    </source>
</evidence>
<sequence>MNEYESVVVTQAVKVNDETERHISPYDNIQIEAICYGSTSCPNGGTCFLPDTCLCTTGFDGLQCSAIYQYIISDINECHESNNCTQLCNNTMGSYDCNCHQGYQLERNGFTCTGVNGCLLHNGTCDDECINTNGSFYYKCNGDSMALSEDGVTCIAHVSDKTYSSIGVGLGTESKSTSNRYQSTHIENRMNEYESVTVKEVVKVDGETEGQISQYDSTEIKGIIEHNGQQEPDRGTAVYENLVIFRK</sequence>
<dbReference type="SMART" id="SM00181">
    <property type="entry name" value="EGF"/>
    <property type="match status" value="2"/>
</dbReference>
<comment type="caution">
    <text evidence="7">The sequence shown here is derived from an EMBL/GenBank/DDBJ whole genome shotgun (WGS) entry which is preliminary data.</text>
</comment>
<dbReference type="PROSITE" id="PS00022">
    <property type="entry name" value="EGF_1"/>
    <property type="match status" value="1"/>
</dbReference>
<dbReference type="InterPro" id="IPR050751">
    <property type="entry name" value="ECM_structural_protein"/>
</dbReference>
<gene>
    <name evidence="7" type="ORF">MGAL_10B003695</name>
</gene>
<dbReference type="SMART" id="SM00179">
    <property type="entry name" value="EGF_CA"/>
    <property type="match status" value="1"/>
</dbReference>
<protein>
    <recommendedName>
        <fullName evidence="6">EGF-like domain-containing protein</fullName>
    </recommendedName>
</protein>
<comment type="caution">
    <text evidence="5">Lacks conserved residue(s) required for the propagation of feature annotation.</text>
</comment>
<evidence type="ECO:0000256" key="4">
    <source>
        <dbReference type="ARBA" id="ARBA00023157"/>
    </source>
</evidence>
<evidence type="ECO:0000256" key="3">
    <source>
        <dbReference type="ARBA" id="ARBA00022737"/>
    </source>
</evidence>
<organism evidence="7 8">
    <name type="scientific">Mytilus galloprovincialis</name>
    <name type="common">Mediterranean mussel</name>
    <dbReference type="NCBI Taxonomy" id="29158"/>
    <lineage>
        <taxon>Eukaryota</taxon>
        <taxon>Metazoa</taxon>
        <taxon>Spiralia</taxon>
        <taxon>Lophotrochozoa</taxon>
        <taxon>Mollusca</taxon>
        <taxon>Bivalvia</taxon>
        <taxon>Autobranchia</taxon>
        <taxon>Pteriomorphia</taxon>
        <taxon>Mytilida</taxon>
        <taxon>Mytiloidea</taxon>
        <taxon>Mytilidae</taxon>
        <taxon>Mytilinae</taxon>
        <taxon>Mytilus</taxon>
    </lineage>
</organism>
<evidence type="ECO:0000256" key="5">
    <source>
        <dbReference type="PROSITE-ProRule" id="PRU00076"/>
    </source>
</evidence>
<dbReference type="InterPro" id="IPR001881">
    <property type="entry name" value="EGF-like_Ca-bd_dom"/>
</dbReference>
<accession>A0A8B6BIZ0</accession>
<dbReference type="Proteomes" id="UP000596742">
    <property type="component" value="Unassembled WGS sequence"/>
</dbReference>
<evidence type="ECO:0000313" key="8">
    <source>
        <dbReference type="Proteomes" id="UP000596742"/>
    </source>
</evidence>
<dbReference type="CDD" id="cd00054">
    <property type="entry name" value="EGF_CA"/>
    <property type="match status" value="1"/>
</dbReference>
<keyword evidence="2" id="KW-0732">Signal</keyword>
<dbReference type="OrthoDB" id="6229058at2759"/>
<dbReference type="PANTHER" id="PTHR24034:SF209">
    <property type="entry name" value="EGF-LIKE DOMAIN-CONTAINING PROTEIN"/>
    <property type="match status" value="1"/>
</dbReference>
<dbReference type="Gene3D" id="2.10.25.10">
    <property type="entry name" value="Laminin"/>
    <property type="match status" value="3"/>
</dbReference>
<dbReference type="Pfam" id="PF07645">
    <property type="entry name" value="EGF_CA"/>
    <property type="match status" value="1"/>
</dbReference>
<dbReference type="PANTHER" id="PTHR24034">
    <property type="entry name" value="EGF-LIKE DOMAIN-CONTAINING PROTEIN"/>
    <property type="match status" value="1"/>
</dbReference>
<dbReference type="InterPro" id="IPR049883">
    <property type="entry name" value="NOTCH1_EGF-like"/>
</dbReference>
<keyword evidence="3" id="KW-0677">Repeat</keyword>
<evidence type="ECO:0000256" key="2">
    <source>
        <dbReference type="ARBA" id="ARBA00022729"/>
    </source>
</evidence>
<proteinExistence type="predicted"/>
<name>A0A8B6BIZ0_MYTGA</name>
<dbReference type="InterPro" id="IPR018097">
    <property type="entry name" value="EGF_Ca-bd_CS"/>
</dbReference>
<dbReference type="EMBL" id="UYJE01000244">
    <property type="protein sequence ID" value="VDH91538.1"/>
    <property type="molecule type" value="Genomic_DNA"/>
</dbReference>
<reference evidence="7" key="1">
    <citation type="submission" date="2018-11" db="EMBL/GenBank/DDBJ databases">
        <authorList>
            <person name="Alioto T."/>
            <person name="Alioto T."/>
        </authorList>
    </citation>
    <scope>NUCLEOTIDE SEQUENCE</scope>
</reference>
<dbReference type="AlphaFoldDB" id="A0A8B6BIZ0"/>
<dbReference type="InterPro" id="IPR000742">
    <property type="entry name" value="EGF"/>
</dbReference>
<keyword evidence="1 5" id="KW-0245">EGF-like domain</keyword>
<keyword evidence="4 5" id="KW-1015">Disulfide bond</keyword>
<dbReference type="GO" id="GO:0005509">
    <property type="term" value="F:calcium ion binding"/>
    <property type="evidence" value="ECO:0007669"/>
    <property type="project" value="InterPro"/>
</dbReference>
<evidence type="ECO:0000313" key="7">
    <source>
        <dbReference type="EMBL" id="VDH91538.1"/>
    </source>
</evidence>
<keyword evidence="8" id="KW-1185">Reference proteome</keyword>
<feature type="domain" description="EGF-like" evidence="6">
    <location>
        <begin position="31"/>
        <end position="65"/>
    </location>
</feature>
<evidence type="ECO:0000256" key="1">
    <source>
        <dbReference type="ARBA" id="ARBA00022536"/>
    </source>
</evidence>
<dbReference type="PROSITE" id="PS01187">
    <property type="entry name" value="EGF_CA"/>
    <property type="match status" value="1"/>
</dbReference>
<feature type="disulfide bond" evidence="5">
    <location>
        <begin position="55"/>
        <end position="64"/>
    </location>
</feature>
<dbReference type="SUPFAM" id="SSF57196">
    <property type="entry name" value="EGF/Laminin"/>
    <property type="match status" value="1"/>
</dbReference>
<dbReference type="PROSITE" id="PS50026">
    <property type="entry name" value="EGF_3"/>
    <property type="match status" value="1"/>
</dbReference>
<dbReference type="PROSITE" id="PS01186">
    <property type="entry name" value="EGF_2"/>
    <property type="match status" value="1"/>
</dbReference>